<protein>
    <submittedName>
        <fullName evidence="1">Uncharacterized protein</fullName>
    </submittedName>
</protein>
<accession>A0ABD1YL80</accession>
<comment type="caution">
    <text evidence="1">The sequence shown here is derived from an EMBL/GenBank/DDBJ whole genome shotgun (WGS) entry which is preliminary data.</text>
</comment>
<organism evidence="1 2">
    <name type="scientific">Riccia fluitans</name>
    <dbReference type="NCBI Taxonomy" id="41844"/>
    <lineage>
        <taxon>Eukaryota</taxon>
        <taxon>Viridiplantae</taxon>
        <taxon>Streptophyta</taxon>
        <taxon>Embryophyta</taxon>
        <taxon>Marchantiophyta</taxon>
        <taxon>Marchantiopsida</taxon>
        <taxon>Marchantiidae</taxon>
        <taxon>Marchantiales</taxon>
        <taxon>Ricciaceae</taxon>
        <taxon>Riccia</taxon>
    </lineage>
</organism>
<dbReference type="Proteomes" id="UP001605036">
    <property type="component" value="Unassembled WGS sequence"/>
</dbReference>
<gene>
    <name evidence="1" type="ORF">R1flu_015941</name>
</gene>
<keyword evidence="2" id="KW-1185">Reference proteome</keyword>
<name>A0ABD1YL80_9MARC</name>
<evidence type="ECO:0000313" key="1">
    <source>
        <dbReference type="EMBL" id="KAL2631255.1"/>
    </source>
</evidence>
<sequence length="72" mass="8391">MLELEKAKHSVITEDLELEPKYWSNLPQELLERVLVVTLRTYRWTACLHFSTQKRAHGRRLLSPSSSTAIVL</sequence>
<dbReference type="AlphaFoldDB" id="A0ABD1YL80"/>
<reference evidence="1 2" key="1">
    <citation type="submission" date="2024-09" db="EMBL/GenBank/DDBJ databases">
        <title>Chromosome-scale assembly of Riccia fluitans.</title>
        <authorList>
            <person name="Paukszto L."/>
            <person name="Sawicki J."/>
            <person name="Karawczyk K."/>
            <person name="Piernik-Szablinska J."/>
            <person name="Szczecinska M."/>
            <person name="Mazdziarz M."/>
        </authorList>
    </citation>
    <scope>NUCLEOTIDE SEQUENCE [LARGE SCALE GENOMIC DNA]</scope>
    <source>
        <strain evidence="1">Rf_01</strain>
        <tissue evidence="1">Aerial parts of the thallus</tissue>
    </source>
</reference>
<dbReference type="EMBL" id="JBHFFA010000004">
    <property type="protein sequence ID" value="KAL2631255.1"/>
    <property type="molecule type" value="Genomic_DNA"/>
</dbReference>
<proteinExistence type="predicted"/>
<evidence type="ECO:0000313" key="2">
    <source>
        <dbReference type="Proteomes" id="UP001605036"/>
    </source>
</evidence>